<accession>A0ABT3PGN8</accession>
<reference evidence="2" key="2">
    <citation type="submission" date="2023-07" db="EMBL/GenBank/DDBJ databases">
        <title>Streptococcus macedonicus and Acinetobacter baumannii: co-inhabitants of the cheese production environment.</title>
        <authorList>
            <person name="Johnson J."/>
            <person name="Curtin C."/>
            <person name="Waite-Cusic J."/>
        </authorList>
    </citation>
    <scope>NUCLEOTIDE SEQUENCE [LARGE SCALE GENOMIC DNA]</scope>
    <source>
        <strain evidence="2">E28</strain>
    </source>
</reference>
<proteinExistence type="predicted"/>
<comment type="caution">
    <text evidence="1">The sequence shown here is derived from an EMBL/GenBank/DDBJ whole genome shotgun (WGS) entry which is preliminary data.</text>
</comment>
<keyword evidence="2" id="KW-1185">Reference proteome</keyword>
<organism evidence="1 2">
    <name type="scientific">Streptococcus macedonicus</name>
    <name type="common">Streptococcus gallolyticus macedonicus</name>
    <dbReference type="NCBI Taxonomy" id="59310"/>
    <lineage>
        <taxon>Bacteria</taxon>
        <taxon>Bacillati</taxon>
        <taxon>Bacillota</taxon>
        <taxon>Bacilli</taxon>
        <taxon>Lactobacillales</taxon>
        <taxon>Streptococcaceae</taxon>
        <taxon>Streptococcus</taxon>
    </lineage>
</organism>
<gene>
    <name evidence="1" type="ORF">OQH01_10765</name>
</gene>
<evidence type="ECO:0000313" key="2">
    <source>
        <dbReference type="Proteomes" id="UP001209889"/>
    </source>
</evidence>
<protein>
    <submittedName>
        <fullName evidence="1">Uncharacterized protein</fullName>
    </submittedName>
</protein>
<dbReference type="Proteomes" id="UP001209889">
    <property type="component" value="Unassembled WGS sequence"/>
</dbReference>
<reference evidence="2" key="1">
    <citation type="submission" date="2022-11" db="EMBL/GenBank/DDBJ databases">
        <title>Streptococcus macedonicus and Acinetobacter baumannii: co-inhabitants of the cheese production environment.</title>
        <authorList>
            <person name="Johnson J."/>
            <person name="Curtin C."/>
            <person name="Waite-Cusic J."/>
        </authorList>
    </citation>
    <scope>NUCLEOTIDE SEQUENCE [LARGE SCALE GENOMIC DNA]</scope>
    <source>
        <strain evidence="2">E28</strain>
    </source>
</reference>
<sequence>MNRKIEVLGGGPMESLEEAAAYFKKVLQEHLDNKRDITLFAIAVVGGRLKVVEGLPK</sequence>
<dbReference type="EMBL" id="JAPHJC010000080">
    <property type="protein sequence ID" value="MCW8678939.1"/>
    <property type="molecule type" value="Genomic_DNA"/>
</dbReference>
<dbReference type="RefSeq" id="WP_265615453.1">
    <property type="nucleotide sequence ID" value="NZ_JAPHIY010000072.1"/>
</dbReference>
<evidence type="ECO:0000313" key="1">
    <source>
        <dbReference type="EMBL" id="MCW8678939.1"/>
    </source>
</evidence>
<name>A0ABT3PGN8_STRMC</name>